<proteinExistence type="inferred from homology"/>
<dbReference type="GO" id="GO:0005737">
    <property type="term" value="C:cytoplasm"/>
    <property type="evidence" value="ECO:0007669"/>
    <property type="project" value="TreeGrafter"/>
</dbReference>
<dbReference type="GO" id="GO:0042026">
    <property type="term" value="P:protein refolding"/>
    <property type="evidence" value="ECO:0007669"/>
    <property type="project" value="TreeGrafter"/>
</dbReference>
<dbReference type="Gene3D" id="2.60.40.790">
    <property type="match status" value="1"/>
</dbReference>
<dbReference type="GO" id="GO:0009408">
    <property type="term" value="P:response to heat"/>
    <property type="evidence" value="ECO:0007669"/>
    <property type="project" value="TreeGrafter"/>
</dbReference>
<sequence length="106" mass="12316">MDAFSDNPETWDWPLQAGDQPVKVTRTEDKFEVNFDTSYFDPKEIEVKLFEPNLLHVSCHKERGDLPVSRDVYRTYKLPDDVDPKTVDSRVEGGKIHVSAKKRNHI</sequence>
<keyword evidence="5" id="KW-1185">Reference proteome</keyword>
<dbReference type="InterPro" id="IPR002068">
    <property type="entry name" value="A-crystallin/Hsp20_dom"/>
</dbReference>
<dbReference type="AlphaFoldDB" id="A0A914CVI7"/>
<dbReference type="SUPFAM" id="SSF49764">
    <property type="entry name" value="HSP20-like chaperones"/>
    <property type="match status" value="1"/>
</dbReference>
<evidence type="ECO:0000259" key="3">
    <source>
        <dbReference type="PROSITE" id="PS01031"/>
    </source>
</evidence>
<dbReference type="GO" id="GO:0051082">
    <property type="term" value="F:unfolded protein binding"/>
    <property type="evidence" value="ECO:0007669"/>
    <property type="project" value="TreeGrafter"/>
</dbReference>
<dbReference type="Pfam" id="PF00011">
    <property type="entry name" value="HSP20"/>
    <property type="match status" value="1"/>
</dbReference>
<accession>A0A914CVI7</accession>
<dbReference type="Proteomes" id="UP000887540">
    <property type="component" value="Unplaced"/>
</dbReference>
<name>A0A914CVI7_9BILA</name>
<dbReference type="InterPro" id="IPR001436">
    <property type="entry name" value="Alpha-crystallin/sHSP_animal"/>
</dbReference>
<dbReference type="PANTHER" id="PTHR45640">
    <property type="entry name" value="HEAT SHOCK PROTEIN HSP-12.2-RELATED"/>
    <property type="match status" value="1"/>
</dbReference>
<evidence type="ECO:0000256" key="2">
    <source>
        <dbReference type="RuleBase" id="RU003616"/>
    </source>
</evidence>
<evidence type="ECO:0000313" key="6">
    <source>
        <dbReference type="WBParaSite" id="ACRNAN_scaffold14807.g16703.t1"/>
    </source>
</evidence>
<evidence type="ECO:0000259" key="4">
    <source>
        <dbReference type="PROSITE" id="PS51203"/>
    </source>
</evidence>
<comment type="similarity">
    <text evidence="1 2">Belongs to the small heat shock protein (HSP20) family.</text>
</comment>
<feature type="domain" description="CS" evidence="4">
    <location>
        <begin position="17"/>
        <end position="106"/>
    </location>
</feature>
<dbReference type="InterPro" id="IPR007052">
    <property type="entry name" value="CS_dom"/>
</dbReference>
<protein>
    <submittedName>
        <fullName evidence="6">SHSP domain-containing protein</fullName>
    </submittedName>
</protein>
<dbReference type="WBParaSite" id="ACRNAN_scaffold14807.g16703.t1">
    <property type="protein sequence ID" value="ACRNAN_scaffold14807.g16703.t1"/>
    <property type="gene ID" value="ACRNAN_scaffold14807.g16703"/>
</dbReference>
<dbReference type="InterPro" id="IPR008978">
    <property type="entry name" value="HSP20-like_chaperone"/>
</dbReference>
<dbReference type="PANTHER" id="PTHR45640:SF35">
    <property type="entry name" value="HEAT SHOCK PROTEIN HSP-12.2"/>
    <property type="match status" value="1"/>
</dbReference>
<feature type="domain" description="SHSP" evidence="3">
    <location>
        <begin position="13"/>
        <end position="106"/>
    </location>
</feature>
<evidence type="ECO:0000313" key="5">
    <source>
        <dbReference type="Proteomes" id="UP000887540"/>
    </source>
</evidence>
<dbReference type="PROSITE" id="PS51203">
    <property type="entry name" value="CS"/>
    <property type="match status" value="1"/>
</dbReference>
<reference evidence="6" key="1">
    <citation type="submission" date="2022-11" db="UniProtKB">
        <authorList>
            <consortium name="WormBaseParasite"/>
        </authorList>
    </citation>
    <scope>IDENTIFICATION</scope>
</reference>
<dbReference type="CDD" id="cd06526">
    <property type="entry name" value="metazoan_ACD"/>
    <property type="match status" value="1"/>
</dbReference>
<evidence type="ECO:0000256" key="1">
    <source>
        <dbReference type="PROSITE-ProRule" id="PRU00285"/>
    </source>
</evidence>
<dbReference type="PROSITE" id="PS01031">
    <property type="entry name" value="SHSP"/>
    <property type="match status" value="1"/>
</dbReference>
<dbReference type="GO" id="GO:0005634">
    <property type="term" value="C:nucleus"/>
    <property type="evidence" value="ECO:0007669"/>
    <property type="project" value="TreeGrafter"/>
</dbReference>
<organism evidence="5 6">
    <name type="scientific">Acrobeloides nanus</name>
    <dbReference type="NCBI Taxonomy" id="290746"/>
    <lineage>
        <taxon>Eukaryota</taxon>
        <taxon>Metazoa</taxon>
        <taxon>Ecdysozoa</taxon>
        <taxon>Nematoda</taxon>
        <taxon>Chromadorea</taxon>
        <taxon>Rhabditida</taxon>
        <taxon>Tylenchina</taxon>
        <taxon>Cephalobomorpha</taxon>
        <taxon>Cephaloboidea</taxon>
        <taxon>Cephalobidae</taxon>
        <taxon>Acrobeloides</taxon>
    </lineage>
</organism>